<evidence type="ECO:0000256" key="2">
    <source>
        <dbReference type="ARBA" id="ARBA00022723"/>
    </source>
</evidence>
<name>A0A2S8FQD8_9BACT</name>
<accession>A0A2S8FQD8</accession>
<evidence type="ECO:0000313" key="8">
    <source>
        <dbReference type="Proteomes" id="UP000238322"/>
    </source>
</evidence>
<dbReference type="PROSITE" id="PS00523">
    <property type="entry name" value="SULFATASE_1"/>
    <property type="match status" value="1"/>
</dbReference>
<dbReference type="EMBL" id="PUHY01000010">
    <property type="protein sequence ID" value="PQO34367.1"/>
    <property type="molecule type" value="Genomic_DNA"/>
</dbReference>
<dbReference type="CDD" id="cd16145">
    <property type="entry name" value="ARS_like"/>
    <property type="match status" value="1"/>
</dbReference>
<evidence type="ECO:0000256" key="3">
    <source>
        <dbReference type="ARBA" id="ARBA00022801"/>
    </source>
</evidence>
<evidence type="ECO:0000259" key="6">
    <source>
        <dbReference type="Pfam" id="PF00884"/>
    </source>
</evidence>
<dbReference type="PANTHER" id="PTHR42693">
    <property type="entry name" value="ARYLSULFATASE FAMILY MEMBER"/>
    <property type="match status" value="1"/>
</dbReference>
<dbReference type="Pfam" id="PF00884">
    <property type="entry name" value="Sulfatase"/>
    <property type="match status" value="1"/>
</dbReference>
<feature type="chain" id="PRO_5015664890" evidence="5">
    <location>
        <begin position="22"/>
        <end position="450"/>
    </location>
</feature>
<dbReference type="InterPro" id="IPR017850">
    <property type="entry name" value="Alkaline_phosphatase_core_sf"/>
</dbReference>
<reference evidence="7 8" key="1">
    <citation type="submission" date="2018-02" db="EMBL/GenBank/DDBJ databases">
        <title>Comparative genomes isolates from brazilian mangrove.</title>
        <authorList>
            <person name="Araujo J.E."/>
            <person name="Taketani R.G."/>
            <person name="Silva M.C.P."/>
            <person name="Loureco M.V."/>
            <person name="Andreote F.D."/>
        </authorList>
    </citation>
    <scope>NUCLEOTIDE SEQUENCE [LARGE SCALE GENOMIC DNA]</scope>
    <source>
        <strain evidence="7 8">Hex-1 MGV</strain>
    </source>
</reference>
<feature type="domain" description="Sulfatase N-terminal" evidence="6">
    <location>
        <begin position="27"/>
        <end position="343"/>
    </location>
</feature>
<dbReference type="Proteomes" id="UP000238322">
    <property type="component" value="Unassembled WGS sequence"/>
</dbReference>
<dbReference type="Gene3D" id="3.40.720.10">
    <property type="entry name" value="Alkaline Phosphatase, subunit A"/>
    <property type="match status" value="1"/>
</dbReference>
<dbReference type="InterPro" id="IPR000917">
    <property type="entry name" value="Sulfatase_N"/>
</dbReference>
<dbReference type="SUPFAM" id="SSF53649">
    <property type="entry name" value="Alkaline phosphatase-like"/>
    <property type="match status" value="1"/>
</dbReference>
<dbReference type="GO" id="GO:0046872">
    <property type="term" value="F:metal ion binding"/>
    <property type="evidence" value="ECO:0007669"/>
    <property type="project" value="UniProtKB-KW"/>
</dbReference>
<dbReference type="PANTHER" id="PTHR42693:SF53">
    <property type="entry name" value="ENDO-4-O-SULFATASE"/>
    <property type="match status" value="1"/>
</dbReference>
<evidence type="ECO:0000313" key="7">
    <source>
        <dbReference type="EMBL" id="PQO34367.1"/>
    </source>
</evidence>
<protein>
    <submittedName>
        <fullName evidence="7">Sulfatase</fullName>
    </submittedName>
</protein>
<dbReference type="InterPro" id="IPR050738">
    <property type="entry name" value="Sulfatase"/>
</dbReference>
<comment type="caution">
    <text evidence="7">The sequence shown here is derived from an EMBL/GenBank/DDBJ whole genome shotgun (WGS) entry which is preliminary data.</text>
</comment>
<keyword evidence="2" id="KW-0479">Metal-binding</keyword>
<organism evidence="7 8">
    <name type="scientific">Blastopirellula marina</name>
    <dbReference type="NCBI Taxonomy" id="124"/>
    <lineage>
        <taxon>Bacteria</taxon>
        <taxon>Pseudomonadati</taxon>
        <taxon>Planctomycetota</taxon>
        <taxon>Planctomycetia</taxon>
        <taxon>Pirellulales</taxon>
        <taxon>Pirellulaceae</taxon>
        <taxon>Blastopirellula</taxon>
    </lineage>
</organism>
<proteinExistence type="inferred from homology"/>
<evidence type="ECO:0000256" key="1">
    <source>
        <dbReference type="ARBA" id="ARBA00008779"/>
    </source>
</evidence>
<dbReference type="AlphaFoldDB" id="A0A2S8FQD8"/>
<gene>
    <name evidence="7" type="ORF">C5Y83_12620</name>
</gene>
<dbReference type="RefSeq" id="WP_105330098.1">
    <property type="nucleotide sequence ID" value="NZ_PUHY01000010.1"/>
</dbReference>
<keyword evidence="4" id="KW-0106">Calcium</keyword>
<dbReference type="GO" id="GO:0004065">
    <property type="term" value="F:arylsulfatase activity"/>
    <property type="evidence" value="ECO:0007669"/>
    <property type="project" value="TreeGrafter"/>
</dbReference>
<dbReference type="OrthoDB" id="9783154at2"/>
<evidence type="ECO:0000256" key="4">
    <source>
        <dbReference type="ARBA" id="ARBA00022837"/>
    </source>
</evidence>
<feature type="signal peptide" evidence="5">
    <location>
        <begin position="1"/>
        <end position="21"/>
    </location>
</feature>
<dbReference type="InterPro" id="IPR024607">
    <property type="entry name" value="Sulfatase_CS"/>
</dbReference>
<evidence type="ECO:0000256" key="5">
    <source>
        <dbReference type="SAM" id="SignalP"/>
    </source>
</evidence>
<keyword evidence="5" id="KW-0732">Signal</keyword>
<comment type="similarity">
    <text evidence="1">Belongs to the sulfatase family.</text>
</comment>
<sequence length="450" mass="50490">MPARIAFAFAFVCVFASLATAADVKKPNIIYIMIDDAGYADFGAMGSTQVQTPAFDQMCREGTRYTDHYSGSAVCAPTRCVLMTGLHTGHCRRRDNQAKANRNKTDQNGLVFLKDEDLTVAEVLQKAGYVTGGIGKWGLGNPGFEGSPEKQGFDHFLGYLDQVHAHDHYTDWLWNDGERMETGKRYAHYIFEEDTLRFINENHDKPFFLYLPYTLPHGKYEIPADDPAYALYKDKPWPQQVKNYAAMITRADMTVAKIMDLLKELKIDDNTIVFYTSDNGPNAPFVKLLDSNGPFQGIKRDLHEGGIRAGMAVRWPGHTPAGEVSDFVWGMRDVFPTLCELAGTETPANLDGISVVPTLLGKQQKGHDAMYWEFPPGSQQAVRMRKWKGYRRGTKSPVQLFDLDTDPGETTNLATKYPQIADQIAAIMTQSHTPNEFWPLDDGPPKKKKK</sequence>
<keyword evidence="3" id="KW-0378">Hydrolase</keyword>
<dbReference type="Gene3D" id="3.30.1120.10">
    <property type="match status" value="1"/>
</dbReference>